<name>A0A6S7BWB0_9BURK</name>
<keyword evidence="1" id="KW-1133">Transmembrane helix</keyword>
<feature type="transmembrane region" description="Helical" evidence="1">
    <location>
        <begin position="329"/>
        <end position="348"/>
    </location>
</feature>
<keyword evidence="1" id="KW-0472">Membrane</keyword>
<keyword evidence="3" id="KW-1185">Reference proteome</keyword>
<sequence length="366" mass="41122">MKLPFVLTRVGQAARKFARKRADWYEYLADIAEDTQGKRTILNILDGDAQRYGRSARGVLSTYWAHKIVETGNIGKTLHGTLPPKEVAEFVSLQGQDQAVLSSGLRDMASLVRLNSKLRWILITTLLTSLIAVIVLWLVVMVALPYVTAPMIVDTLPAVPRAYLSASTHAFFDLAEWIRQKGIRLWFGALVVGIAFKLSFPYLDGPIRRFLDRWGPYRLYRDVQGIGVISTAATAVKPRTGKTMQLREAIELQFDGASRWLTGRLQAIQHRLEDSKSGAQVFDVGLMDRETYWYLEDLAGTQGLDAALQKTRVRMESVVLKHVETRAKVLRWVILILAVLAMAGILGWHQSVLWDMQNAALLDSMS</sequence>
<evidence type="ECO:0000313" key="3">
    <source>
        <dbReference type="Proteomes" id="UP000494269"/>
    </source>
</evidence>
<evidence type="ECO:0000313" key="2">
    <source>
        <dbReference type="EMBL" id="CAB3745049.1"/>
    </source>
</evidence>
<proteinExistence type="predicted"/>
<gene>
    <name evidence="2" type="ORF">LMG3441_06285</name>
</gene>
<dbReference type="RefSeq" id="WP_175172184.1">
    <property type="nucleotide sequence ID" value="NZ_CADIJQ010000028.1"/>
</dbReference>
<evidence type="ECO:0008006" key="4">
    <source>
        <dbReference type="Google" id="ProtNLM"/>
    </source>
</evidence>
<evidence type="ECO:0000256" key="1">
    <source>
        <dbReference type="SAM" id="Phobius"/>
    </source>
</evidence>
<protein>
    <recommendedName>
        <fullName evidence="4">Toxin coregulated pilus biosynthesis protein E</fullName>
    </recommendedName>
</protein>
<feature type="transmembrane region" description="Helical" evidence="1">
    <location>
        <begin position="120"/>
        <end position="147"/>
    </location>
</feature>
<dbReference type="AlphaFoldDB" id="A0A6S7BWB0"/>
<dbReference type="Proteomes" id="UP000494269">
    <property type="component" value="Unassembled WGS sequence"/>
</dbReference>
<reference evidence="2 3" key="1">
    <citation type="submission" date="2020-04" db="EMBL/GenBank/DDBJ databases">
        <authorList>
            <person name="De Canck E."/>
        </authorList>
    </citation>
    <scope>NUCLEOTIDE SEQUENCE [LARGE SCALE GENOMIC DNA]</scope>
    <source>
        <strain evidence="2 3">LMG 3441</strain>
    </source>
</reference>
<organism evidence="2 3">
    <name type="scientific">Achromobacter kerstersii</name>
    <dbReference type="NCBI Taxonomy" id="1353890"/>
    <lineage>
        <taxon>Bacteria</taxon>
        <taxon>Pseudomonadati</taxon>
        <taxon>Pseudomonadota</taxon>
        <taxon>Betaproteobacteria</taxon>
        <taxon>Burkholderiales</taxon>
        <taxon>Alcaligenaceae</taxon>
        <taxon>Achromobacter</taxon>
    </lineage>
</organism>
<dbReference type="EMBL" id="CADIJQ010000028">
    <property type="protein sequence ID" value="CAB3745049.1"/>
    <property type="molecule type" value="Genomic_DNA"/>
</dbReference>
<keyword evidence="1" id="KW-0812">Transmembrane</keyword>
<feature type="transmembrane region" description="Helical" evidence="1">
    <location>
        <begin position="183"/>
        <end position="203"/>
    </location>
</feature>
<accession>A0A6S7BWB0</accession>